<dbReference type="Pfam" id="PF06092">
    <property type="entry name" value="DUF943"/>
    <property type="match status" value="1"/>
</dbReference>
<dbReference type="GeneID" id="66905298"/>
<name>A0ABX9RV77_9ENTR</name>
<dbReference type="RefSeq" id="WP_120817093.1">
    <property type="nucleotide sequence ID" value="NZ_RBIZ01000005.1"/>
</dbReference>
<protein>
    <submittedName>
        <fullName evidence="1">Membrane protein DUF943</fullName>
    </submittedName>
</protein>
<dbReference type="EMBL" id="RBIZ01000005">
    <property type="protein sequence ID" value="RKR53837.1"/>
    <property type="molecule type" value="Genomic_DNA"/>
</dbReference>
<dbReference type="Proteomes" id="UP000267341">
    <property type="component" value="Unassembled WGS sequence"/>
</dbReference>
<keyword evidence="2" id="KW-1185">Reference proteome</keyword>
<accession>A0ABX9RV77</accession>
<comment type="caution">
    <text evidence="1">The sequence shown here is derived from an EMBL/GenBank/DDBJ whole genome shotgun (WGS) entry which is preliminary data.</text>
</comment>
<proteinExistence type="predicted"/>
<dbReference type="InterPro" id="IPR010351">
    <property type="entry name" value="DUF943"/>
</dbReference>
<reference evidence="1 2" key="1">
    <citation type="submission" date="2018-10" db="EMBL/GenBank/DDBJ databases">
        <title>Genomic Encyclopedia of Type Strains, Phase IV (KMG-IV): sequencing the most valuable type-strain genomes for metagenomic binning, comparative biology and taxonomic classification.</title>
        <authorList>
            <person name="Goeker M."/>
        </authorList>
    </citation>
    <scope>NUCLEOTIDE SEQUENCE [LARGE SCALE GENOMIC DNA]</scope>
    <source>
        <strain evidence="1 2">DSM 5079</strain>
    </source>
</reference>
<evidence type="ECO:0000313" key="1">
    <source>
        <dbReference type="EMBL" id="RKR53837.1"/>
    </source>
</evidence>
<organism evidence="1 2">
    <name type="scientific">Yokenella regensburgei</name>
    <dbReference type="NCBI Taxonomy" id="158877"/>
    <lineage>
        <taxon>Bacteria</taxon>
        <taxon>Pseudomonadati</taxon>
        <taxon>Pseudomonadota</taxon>
        <taxon>Gammaproteobacteria</taxon>
        <taxon>Enterobacterales</taxon>
        <taxon>Enterobacteriaceae</taxon>
        <taxon>Yokenella</taxon>
    </lineage>
</organism>
<sequence length="178" mass="20956">MKPEHWRRNLISGSLLLLICGYLLWAQRPVTIIRAGERFEYEPKHFHGLYASSLRGFIDFEAYDIAVDHLALTEWGRIHWYLEHKNELKKKYRIPLSHSYRIVFWDIGGGFINGDKSGDGDLFCFTPQKNTNKNCIEKNIFLSVEFDAGGYEKFYFDSQDYYWITMSDGKLVRIKNAL</sequence>
<evidence type="ECO:0000313" key="2">
    <source>
        <dbReference type="Proteomes" id="UP000267341"/>
    </source>
</evidence>
<gene>
    <name evidence="1" type="ORF">C7387_3313</name>
</gene>